<dbReference type="RefSeq" id="WP_153719637.1">
    <property type="nucleotide sequence ID" value="NZ_WJPP01000004.1"/>
</dbReference>
<dbReference type="InterPro" id="IPR000845">
    <property type="entry name" value="Nucleoside_phosphorylase_d"/>
</dbReference>
<keyword evidence="3 5" id="KW-0808">Transferase</keyword>
<dbReference type="PANTHER" id="PTHR43691:SF11">
    <property type="entry name" value="FI09636P-RELATED"/>
    <property type="match status" value="1"/>
</dbReference>
<evidence type="ECO:0000256" key="4">
    <source>
        <dbReference type="ARBA" id="ARBA00048447"/>
    </source>
</evidence>
<feature type="binding site" description="in other chain" evidence="5">
    <location>
        <begin position="180"/>
        <end position="182"/>
    </location>
    <ligand>
        <name>a purine D-ribonucleoside</name>
        <dbReference type="ChEBI" id="CHEBI:142355"/>
        <note>ligand shared between dimeric partners</note>
    </ligand>
</feature>
<dbReference type="InterPro" id="IPR018016">
    <property type="entry name" value="Nucleoside_phosphorylase_CS"/>
</dbReference>
<evidence type="ECO:0000256" key="3">
    <source>
        <dbReference type="ARBA" id="ARBA00022679"/>
    </source>
</evidence>
<evidence type="ECO:0000259" key="6">
    <source>
        <dbReference type="Pfam" id="PF01048"/>
    </source>
</evidence>
<dbReference type="PROSITE" id="PS01232">
    <property type="entry name" value="PNP_UDP_1"/>
    <property type="match status" value="1"/>
</dbReference>
<dbReference type="NCBIfam" id="TIGR00107">
    <property type="entry name" value="deoD"/>
    <property type="match status" value="1"/>
</dbReference>
<dbReference type="Gene3D" id="3.40.50.1580">
    <property type="entry name" value="Nucleoside phosphorylase domain"/>
    <property type="match status" value="1"/>
</dbReference>
<comment type="function">
    <text evidence="5">Catalyzes the reversible phosphorolytic breakdown of the N-glycosidic bond in the beta-(deoxy)ribonucleoside molecules, with the formation of the corresponding free purine bases and pentose-1-phosphate.</text>
</comment>
<evidence type="ECO:0000313" key="7">
    <source>
        <dbReference type="EMBL" id="MRH78577.1"/>
    </source>
</evidence>
<reference evidence="7 8" key="1">
    <citation type="submission" date="2019-11" db="EMBL/GenBank/DDBJ databases">
        <authorList>
            <person name="Zhang X.Y."/>
        </authorList>
    </citation>
    <scope>NUCLEOTIDE SEQUENCE [LARGE SCALE GENOMIC DNA]</scope>
    <source>
        <strain evidence="7 8">C176</strain>
    </source>
</reference>
<feature type="binding site" description="in other chain" evidence="5">
    <location>
        <begin position="204"/>
        <end position="205"/>
    </location>
    <ligand>
        <name>a purine D-ribonucleoside</name>
        <dbReference type="ChEBI" id="CHEBI:142355"/>
        <note>ligand shared between dimeric partners</note>
    </ligand>
</feature>
<comment type="catalytic activity">
    <reaction evidence="5">
        <text>a purine D-ribonucleoside + phosphate = a purine nucleobase + alpha-D-ribose 1-phosphate</text>
        <dbReference type="Rhea" id="RHEA:19805"/>
        <dbReference type="ChEBI" id="CHEBI:26386"/>
        <dbReference type="ChEBI" id="CHEBI:43474"/>
        <dbReference type="ChEBI" id="CHEBI:57720"/>
        <dbReference type="ChEBI" id="CHEBI:142355"/>
        <dbReference type="EC" id="2.4.2.1"/>
    </reaction>
</comment>
<proteinExistence type="inferred from homology"/>
<organism evidence="7 8">
    <name type="scientific">Spiribacter salilacus</name>
    <dbReference type="NCBI Taxonomy" id="2664894"/>
    <lineage>
        <taxon>Bacteria</taxon>
        <taxon>Pseudomonadati</taxon>
        <taxon>Pseudomonadota</taxon>
        <taxon>Gammaproteobacteria</taxon>
        <taxon>Chromatiales</taxon>
        <taxon>Ectothiorhodospiraceae</taxon>
        <taxon>Spiribacter</taxon>
    </lineage>
</organism>
<feature type="binding site" evidence="5">
    <location>
        <position position="44"/>
    </location>
    <ligand>
        <name>phosphate</name>
        <dbReference type="ChEBI" id="CHEBI:43474"/>
        <note>ligand shared between dimeric partners</note>
    </ligand>
</feature>
<dbReference type="PANTHER" id="PTHR43691">
    <property type="entry name" value="URIDINE PHOSPHORYLASE"/>
    <property type="match status" value="1"/>
</dbReference>
<dbReference type="Proteomes" id="UP000433788">
    <property type="component" value="Unassembled WGS sequence"/>
</dbReference>
<dbReference type="EMBL" id="WJPP01000004">
    <property type="protein sequence ID" value="MRH78577.1"/>
    <property type="molecule type" value="Genomic_DNA"/>
</dbReference>
<comment type="caution">
    <text evidence="7">The sequence shown here is derived from an EMBL/GenBank/DDBJ whole genome shotgun (WGS) entry which is preliminary data.</text>
</comment>
<evidence type="ECO:0000256" key="5">
    <source>
        <dbReference type="HAMAP-Rule" id="MF_01627"/>
    </source>
</evidence>
<dbReference type="GO" id="GO:0004731">
    <property type="term" value="F:purine-nucleoside phosphorylase activity"/>
    <property type="evidence" value="ECO:0007669"/>
    <property type="project" value="UniProtKB-UniRule"/>
</dbReference>
<dbReference type="AlphaFoldDB" id="A0A6N7QW72"/>
<evidence type="ECO:0000313" key="8">
    <source>
        <dbReference type="Proteomes" id="UP000433788"/>
    </source>
</evidence>
<dbReference type="SUPFAM" id="SSF53167">
    <property type="entry name" value="Purine and uridine phosphorylases"/>
    <property type="match status" value="1"/>
</dbReference>
<dbReference type="InterPro" id="IPR035994">
    <property type="entry name" value="Nucleoside_phosphorylase_sf"/>
</dbReference>
<sequence length="237" mass="25205">MATPHISASPGDFADTVLMPGDPLRAKVIAETYLEDAREVTATRNMLGYTGTYKGQPVSVMGSGMGIPSMSIYAFELFNEYRVEKIIRVGTCGGVSPDVEVRDLIIAMGASTDSSVNRTRFGGCDFAAIADYGLLEAMVNTAKTAGLKTRVGNVFSSELFYHPKPEIFTMMKSHGILAVEMEAAGLYGAAAEAGKRAVSILTVSDHVVTGASTSAEERQNTFHDMMQVALEAANAVD</sequence>
<dbReference type="NCBIfam" id="NF004489">
    <property type="entry name" value="PRK05819.1"/>
    <property type="match status" value="1"/>
</dbReference>
<feature type="active site" description="Proton donor" evidence="5">
    <location>
        <position position="205"/>
    </location>
</feature>
<dbReference type="NCBIfam" id="NF009914">
    <property type="entry name" value="PRK13374.1"/>
    <property type="match status" value="1"/>
</dbReference>
<protein>
    <recommendedName>
        <fullName evidence="5">Purine nucleoside phosphorylase DeoD-type</fullName>
        <shortName evidence="5">PNP</shortName>
        <ecNumber evidence="5">2.4.2.1</ecNumber>
    </recommendedName>
</protein>
<comment type="catalytic activity">
    <reaction evidence="5">
        <text>a purine 2'-deoxy-D-ribonucleoside + phosphate = a purine nucleobase + 2-deoxy-alpha-D-ribose 1-phosphate</text>
        <dbReference type="Rhea" id="RHEA:36431"/>
        <dbReference type="ChEBI" id="CHEBI:26386"/>
        <dbReference type="ChEBI" id="CHEBI:43474"/>
        <dbReference type="ChEBI" id="CHEBI:57259"/>
        <dbReference type="ChEBI" id="CHEBI:142361"/>
        <dbReference type="EC" id="2.4.2.1"/>
    </reaction>
</comment>
<dbReference type="InterPro" id="IPR004402">
    <property type="entry name" value="DeoD-type"/>
</dbReference>
<name>A0A6N7QW72_9GAMM</name>
<dbReference type="EC" id="2.4.2.1" evidence="5"/>
<dbReference type="GO" id="GO:0005829">
    <property type="term" value="C:cytosol"/>
    <property type="evidence" value="ECO:0007669"/>
    <property type="project" value="TreeGrafter"/>
</dbReference>
<feature type="binding site" description="in other chain" evidence="5">
    <location>
        <position position="21"/>
    </location>
    <ligand>
        <name>phosphate</name>
        <dbReference type="ChEBI" id="CHEBI:43474"/>
        <note>ligand shared between dimeric partners</note>
    </ligand>
</feature>
<comment type="similarity">
    <text evidence="1 5">Belongs to the PNP/UDP phosphorylase family.</text>
</comment>
<evidence type="ECO:0000256" key="1">
    <source>
        <dbReference type="ARBA" id="ARBA00010456"/>
    </source>
</evidence>
<feature type="site" description="Important for catalytic activity" evidence="5">
    <location>
        <position position="218"/>
    </location>
</feature>
<keyword evidence="8" id="KW-1185">Reference proteome</keyword>
<feature type="binding site" description="in other chain" evidence="5">
    <location>
        <begin position="88"/>
        <end position="91"/>
    </location>
    <ligand>
        <name>phosphate</name>
        <dbReference type="ChEBI" id="CHEBI:43474"/>
        <note>ligand shared between dimeric partners</note>
    </ligand>
</feature>
<feature type="domain" description="Nucleoside phosphorylase" evidence="6">
    <location>
        <begin position="17"/>
        <end position="234"/>
    </location>
</feature>
<evidence type="ECO:0000256" key="2">
    <source>
        <dbReference type="ARBA" id="ARBA00022676"/>
    </source>
</evidence>
<dbReference type="HAMAP" id="MF_01627">
    <property type="entry name" value="Pur_nucleosid_phosp"/>
    <property type="match status" value="1"/>
</dbReference>
<dbReference type="CDD" id="cd09006">
    <property type="entry name" value="PNP_EcPNPI-like"/>
    <property type="match status" value="1"/>
</dbReference>
<feature type="binding site" description="in other chain" evidence="5">
    <location>
        <position position="25"/>
    </location>
    <ligand>
        <name>phosphate</name>
        <dbReference type="ChEBI" id="CHEBI:43474"/>
        <note>ligand shared between dimeric partners</note>
    </ligand>
</feature>
<feature type="binding site" evidence="5">
    <location>
        <position position="5"/>
    </location>
    <ligand>
        <name>a purine D-ribonucleoside</name>
        <dbReference type="ChEBI" id="CHEBI:142355"/>
        <note>ligand shared between dimeric partners</note>
    </ligand>
</feature>
<comment type="catalytic activity">
    <reaction evidence="4">
        <text>uridine + phosphate = alpha-D-ribose 1-phosphate + uracil</text>
        <dbReference type="Rhea" id="RHEA:24388"/>
        <dbReference type="ChEBI" id="CHEBI:16704"/>
        <dbReference type="ChEBI" id="CHEBI:17568"/>
        <dbReference type="ChEBI" id="CHEBI:43474"/>
        <dbReference type="ChEBI" id="CHEBI:57720"/>
        <dbReference type="EC" id="2.4.2.3"/>
    </reaction>
</comment>
<keyword evidence="2 5" id="KW-0328">Glycosyltransferase</keyword>
<dbReference type="Pfam" id="PF01048">
    <property type="entry name" value="PNP_UDP_1"/>
    <property type="match status" value="1"/>
</dbReference>
<gene>
    <name evidence="5 7" type="primary">deoD</name>
    <name evidence="7" type="ORF">GH984_07640</name>
</gene>
<accession>A0A6N7QW72</accession>
<dbReference type="GO" id="GO:0006152">
    <property type="term" value="P:purine nucleoside catabolic process"/>
    <property type="evidence" value="ECO:0007669"/>
    <property type="project" value="TreeGrafter"/>
</dbReference>
<dbReference type="GO" id="GO:0004850">
    <property type="term" value="F:uridine phosphorylase activity"/>
    <property type="evidence" value="ECO:0007669"/>
    <property type="project" value="UniProtKB-EC"/>
</dbReference>
<comment type="subunit">
    <text evidence="5">Homohexamer; trimer of homodimers.</text>
</comment>